<sequence>MESPSIPTSAWSFQSLEQPSIVRQVGTPGSTDEPLVQTLLKQIFTLTAQTSVSTADLLKELELTEPLVTALWRLDPEAAPPSMRALAATMNCDPSTVSFIIDRLERRGLIHRQTDPADRRVKVIMLTRQGVATRARFVEAVTAGSPLGRLAGEEQQQLRILLAKAGLDPADFTCPAALPAD</sequence>
<evidence type="ECO:0000313" key="5">
    <source>
        <dbReference type="EMBL" id="MBC6466567.1"/>
    </source>
</evidence>
<evidence type="ECO:0000256" key="3">
    <source>
        <dbReference type="ARBA" id="ARBA00023163"/>
    </source>
</evidence>
<keyword evidence="3" id="KW-0804">Transcription</keyword>
<dbReference type="SUPFAM" id="SSF46785">
    <property type="entry name" value="Winged helix' DNA-binding domain"/>
    <property type="match status" value="1"/>
</dbReference>
<keyword evidence="1" id="KW-0805">Transcription regulation</keyword>
<dbReference type="PANTHER" id="PTHR33164">
    <property type="entry name" value="TRANSCRIPTIONAL REGULATOR, MARR FAMILY"/>
    <property type="match status" value="1"/>
</dbReference>
<dbReference type="Pfam" id="PF01047">
    <property type="entry name" value="MarR"/>
    <property type="match status" value="1"/>
</dbReference>
<evidence type="ECO:0000259" key="4">
    <source>
        <dbReference type="PROSITE" id="PS50995"/>
    </source>
</evidence>
<dbReference type="InterPro" id="IPR023187">
    <property type="entry name" value="Tscrpt_reg_MarR-type_CS"/>
</dbReference>
<dbReference type="InterPro" id="IPR039422">
    <property type="entry name" value="MarR/SlyA-like"/>
</dbReference>
<evidence type="ECO:0000256" key="1">
    <source>
        <dbReference type="ARBA" id="ARBA00023015"/>
    </source>
</evidence>
<reference evidence="5 6" key="1">
    <citation type="submission" date="2020-06" db="EMBL/GenBank/DDBJ databases">
        <title>Actinomadura xiongansis sp. nov., isolated from soil of Baiyangdian.</title>
        <authorList>
            <person name="Zhang X."/>
        </authorList>
    </citation>
    <scope>NUCLEOTIDE SEQUENCE [LARGE SCALE GENOMIC DNA]</scope>
    <source>
        <strain evidence="5 6">HBUM206468</strain>
    </source>
</reference>
<organism evidence="5 6">
    <name type="scientific">Actinomadura alba</name>
    <dbReference type="NCBI Taxonomy" id="406431"/>
    <lineage>
        <taxon>Bacteria</taxon>
        <taxon>Bacillati</taxon>
        <taxon>Actinomycetota</taxon>
        <taxon>Actinomycetes</taxon>
        <taxon>Streptosporangiales</taxon>
        <taxon>Thermomonosporaceae</taxon>
        <taxon>Actinomadura</taxon>
    </lineage>
</organism>
<feature type="domain" description="HTH marR-type" evidence="4">
    <location>
        <begin position="32"/>
        <end position="167"/>
    </location>
</feature>
<name>A0ABR7LNY9_9ACTN</name>
<accession>A0ABR7LNY9</accession>
<dbReference type="InterPro" id="IPR036390">
    <property type="entry name" value="WH_DNA-bd_sf"/>
</dbReference>
<evidence type="ECO:0000256" key="2">
    <source>
        <dbReference type="ARBA" id="ARBA00023125"/>
    </source>
</evidence>
<dbReference type="InterPro" id="IPR036388">
    <property type="entry name" value="WH-like_DNA-bd_sf"/>
</dbReference>
<dbReference type="Proteomes" id="UP000805614">
    <property type="component" value="Unassembled WGS sequence"/>
</dbReference>
<keyword evidence="6" id="KW-1185">Reference proteome</keyword>
<dbReference type="PANTHER" id="PTHR33164:SF99">
    <property type="entry name" value="MARR FAMILY REGULATORY PROTEIN"/>
    <property type="match status" value="1"/>
</dbReference>
<comment type="caution">
    <text evidence="5">The sequence shown here is derived from an EMBL/GenBank/DDBJ whole genome shotgun (WGS) entry which is preliminary data.</text>
</comment>
<dbReference type="Gene3D" id="1.10.10.10">
    <property type="entry name" value="Winged helix-like DNA-binding domain superfamily/Winged helix DNA-binding domain"/>
    <property type="match status" value="1"/>
</dbReference>
<dbReference type="SMART" id="SM00347">
    <property type="entry name" value="HTH_MARR"/>
    <property type="match status" value="1"/>
</dbReference>
<protein>
    <submittedName>
        <fullName evidence="5">MarR family transcriptional regulator</fullName>
    </submittedName>
</protein>
<keyword evidence="2" id="KW-0238">DNA-binding</keyword>
<dbReference type="EMBL" id="JABVEC010000009">
    <property type="protein sequence ID" value="MBC6466567.1"/>
    <property type="molecule type" value="Genomic_DNA"/>
</dbReference>
<dbReference type="InterPro" id="IPR000835">
    <property type="entry name" value="HTH_MarR-typ"/>
</dbReference>
<evidence type="ECO:0000313" key="6">
    <source>
        <dbReference type="Proteomes" id="UP000805614"/>
    </source>
</evidence>
<dbReference type="PROSITE" id="PS01117">
    <property type="entry name" value="HTH_MARR_1"/>
    <property type="match status" value="1"/>
</dbReference>
<dbReference type="PROSITE" id="PS50995">
    <property type="entry name" value="HTH_MARR_2"/>
    <property type="match status" value="1"/>
</dbReference>
<gene>
    <name evidence="5" type="ORF">HKK74_13785</name>
</gene>
<proteinExistence type="predicted"/>